<feature type="transmembrane region" description="Helical" evidence="2">
    <location>
        <begin position="20"/>
        <end position="41"/>
    </location>
</feature>
<feature type="region of interest" description="Disordered" evidence="1">
    <location>
        <begin position="133"/>
        <end position="152"/>
    </location>
</feature>
<dbReference type="RefSeq" id="WP_180842134.1">
    <property type="nucleotide sequence ID" value="NZ_CP059154.1"/>
</dbReference>
<proteinExistence type="predicted"/>
<dbReference type="OrthoDB" id="313554at2157"/>
<evidence type="ECO:0000256" key="2">
    <source>
        <dbReference type="SAM" id="Phobius"/>
    </source>
</evidence>
<dbReference type="GeneID" id="56142534"/>
<name>A0A7D6GW20_9EURY</name>
<dbReference type="Proteomes" id="UP000510869">
    <property type="component" value="Chromosome"/>
</dbReference>
<keyword evidence="4" id="KW-1185">Reference proteome</keyword>
<evidence type="ECO:0000313" key="3">
    <source>
        <dbReference type="EMBL" id="QLK26964.1"/>
    </source>
</evidence>
<keyword evidence="2" id="KW-0472">Membrane</keyword>
<reference evidence="3 4" key="1">
    <citation type="submission" date="2020-07" db="EMBL/GenBank/DDBJ databases">
        <title>Natrinema (YPL30) sp. nov. and Haloterrigena xxxxxx (YPL8) sp. nov., isolated from a salt mine.</title>
        <authorList>
            <person name="Cui H."/>
        </authorList>
    </citation>
    <scope>NUCLEOTIDE SEQUENCE [LARGE SCALE GENOMIC DNA]</scope>
    <source>
        <strain evidence="3 4">YPL13</strain>
    </source>
</reference>
<protein>
    <submittedName>
        <fullName evidence="3">Uncharacterized protein</fullName>
    </submittedName>
</protein>
<evidence type="ECO:0000313" key="4">
    <source>
        <dbReference type="Proteomes" id="UP000510869"/>
    </source>
</evidence>
<feature type="transmembrane region" description="Helical" evidence="2">
    <location>
        <begin position="53"/>
        <end position="78"/>
    </location>
</feature>
<organism evidence="3 4">
    <name type="scientific">Natrinema zhouii</name>
    <dbReference type="NCBI Taxonomy" id="1710539"/>
    <lineage>
        <taxon>Archaea</taxon>
        <taxon>Methanobacteriati</taxon>
        <taxon>Methanobacteriota</taxon>
        <taxon>Stenosarchaea group</taxon>
        <taxon>Halobacteria</taxon>
        <taxon>Halobacteriales</taxon>
        <taxon>Natrialbaceae</taxon>
        <taxon>Natrinema</taxon>
    </lineage>
</organism>
<keyword evidence="2" id="KW-1133">Transmembrane helix</keyword>
<keyword evidence="2" id="KW-0812">Transmembrane</keyword>
<sequence>MSQFSASESAVPADQSWRYGVYLFPLGPLSMLCSYAGLWLFTRATDAESIGVGVAAFIVTVLAGWLSYLFAAIVAIAISMDARALRDHPTWNPSPWLAVGAGLVHFAGAVLAGPYLLSVPAIAYYVYRRRQHVGGDGGRGSAESARDRATLE</sequence>
<accession>A0A7D6GW20</accession>
<dbReference type="KEGG" id="nay:HYG81_04975"/>
<dbReference type="AlphaFoldDB" id="A0A7D6GW20"/>
<evidence type="ECO:0000256" key="1">
    <source>
        <dbReference type="SAM" id="MobiDB-lite"/>
    </source>
</evidence>
<feature type="transmembrane region" description="Helical" evidence="2">
    <location>
        <begin position="98"/>
        <end position="127"/>
    </location>
</feature>
<dbReference type="EMBL" id="CP059154">
    <property type="protein sequence ID" value="QLK26964.1"/>
    <property type="molecule type" value="Genomic_DNA"/>
</dbReference>
<gene>
    <name evidence="3" type="ORF">HYG81_04975</name>
</gene>